<evidence type="ECO:0000313" key="2">
    <source>
        <dbReference type="Proteomes" id="UP000274545"/>
    </source>
</evidence>
<dbReference type="AlphaFoldDB" id="A0A3S0USC1"/>
<dbReference type="EMBL" id="RAHC01000005">
    <property type="protein sequence ID" value="RUP76819.1"/>
    <property type="molecule type" value="Genomic_DNA"/>
</dbReference>
<sequence length="74" mass="8966">MIIIKKDYSKPKARFNGNIIIDCIRCEQEFTISNLEWLTLNKFYKCQKCKKIKEVVKCDKKNLFKPKFNFTRNK</sequence>
<dbReference type="Proteomes" id="UP000274545">
    <property type="component" value="Unassembled WGS sequence"/>
</dbReference>
<protein>
    <submittedName>
        <fullName evidence="1">Uncharacterized protein</fullName>
    </submittedName>
</protein>
<reference evidence="1 2" key="1">
    <citation type="journal article" date="2019" name="Genome Biol. Evol.">
        <title>Toxin and genome evolution in a Drosophila defensive symbiosis.</title>
        <authorList>
            <person name="Ballinger M.J."/>
            <person name="Gawryluk R.M."/>
            <person name="Perlman S.J."/>
        </authorList>
    </citation>
    <scope>NUCLEOTIDE SEQUENCE [LARGE SCALE GENOMIC DNA]</scope>
    <source>
        <strain evidence="2">sNeo</strain>
    </source>
</reference>
<evidence type="ECO:0000313" key="1">
    <source>
        <dbReference type="EMBL" id="RUP76819.1"/>
    </source>
</evidence>
<organism evidence="1 2">
    <name type="scientific">Spiroplasma poulsonii</name>
    <dbReference type="NCBI Taxonomy" id="2138"/>
    <lineage>
        <taxon>Bacteria</taxon>
        <taxon>Bacillati</taxon>
        <taxon>Mycoplasmatota</taxon>
        <taxon>Mollicutes</taxon>
        <taxon>Entomoplasmatales</taxon>
        <taxon>Spiroplasmataceae</taxon>
        <taxon>Spiroplasma</taxon>
    </lineage>
</organism>
<accession>A0A3S0USC1</accession>
<comment type="caution">
    <text evidence="1">The sequence shown here is derived from an EMBL/GenBank/DDBJ whole genome shotgun (WGS) entry which is preliminary data.</text>
</comment>
<proteinExistence type="predicted"/>
<name>A0A3S0USC1_9MOLU</name>
<gene>
    <name evidence="1" type="ORF">D6D54_05140</name>
</gene>